<feature type="chain" id="PRO_5040322308" evidence="1">
    <location>
        <begin position="22"/>
        <end position="436"/>
    </location>
</feature>
<dbReference type="SUPFAM" id="SSF75005">
    <property type="entry name" value="Arabinanase/levansucrase/invertase"/>
    <property type="match status" value="1"/>
</dbReference>
<name>A0A9P3CND7_9PEZI</name>
<accession>A0A9P3CND7</accession>
<dbReference type="EMBL" id="BOLY01000005">
    <property type="protein sequence ID" value="GIZ45806.1"/>
    <property type="molecule type" value="Genomic_DNA"/>
</dbReference>
<organism evidence="2 3">
    <name type="scientific">Cercospora kikuchii</name>
    <dbReference type="NCBI Taxonomy" id="84275"/>
    <lineage>
        <taxon>Eukaryota</taxon>
        <taxon>Fungi</taxon>
        <taxon>Dikarya</taxon>
        <taxon>Ascomycota</taxon>
        <taxon>Pezizomycotina</taxon>
        <taxon>Dothideomycetes</taxon>
        <taxon>Dothideomycetidae</taxon>
        <taxon>Mycosphaerellales</taxon>
        <taxon>Mycosphaerellaceae</taxon>
        <taxon>Cercospora</taxon>
    </lineage>
</organism>
<dbReference type="RefSeq" id="XP_044660293.1">
    <property type="nucleotide sequence ID" value="XM_044804358.1"/>
</dbReference>
<keyword evidence="1" id="KW-0732">Signal</keyword>
<comment type="caution">
    <text evidence="2">The sequence shown here is derived from an EMBL/GenBank/DDBJ whole genome shotgun (WGS) entry which is preliminary data.</text>
</comment>
<dbReference type="Proteomes" id="UP000825890">
    <property type="component" value="Unassembled WGS sequence"/>
</dbReference>
<keyword evidence="3" id="KW-1185">Reference proteome</keyword>
<reference evidence="2 3" key="1">
    <citation type="submission" date="2021-01" db="EMBL/GenBank/DDBJ databases">
        <title>Cercospora kikuchii MAFF 305040 whole genome shotgun sequence.</title>
        <authorList>
            <person name="Kashiwa T."/>
            <person name="Suzuki T."/>
        </authorList>
    </citation>
    <scope>NUCLEOTIDE SEQUENCE [LARGE SCALE GENOMIC DNA]</scope>
    <source>
        <strain evidence="2 3">MAFF 305040</strain>
    </source>
</reference>
<protein>
    <submittedName>
        <fullName evidence="2">Uncharacterized protein</fullName>
    </submittedName>
</protein>
<dbReference type="InterPro" id="IPR023296">
    <property type="entry name" value="Glyco_hydro_beta-prop_sf"/>
</dbReference>
<evidence type="ECO:0000256" key="1">
    <source>
        <dbReference type="SAM" id="SignalP"/>
    </source>
</evidence>
<dbReference type="AlphaFoldDB" id="A0A9P3CND7"/>
<gene>
    <name evidence="2" type="ORF">CKM354_000895700</name>
</gene>
<evidence type="ECO:0000313" key="2">
    <source>
        <dbReference type="EMBL" id="GIZ45806.1"/>
    </source>
</evidence>
<proteinExistence type="predicted"/>
<dbReference type="OrthoDB" id="3701586at2759"/>
<feature type="signal peptide" evidence="1">
    <location>
        <begin position="1"/>
        <end position="21"/>
    </location>
</feature>
<sequence length="436" mass="47319">MSPSFTLKAASLAALAVTASCANLPSDNNLWKVPKRINEGSNEVQWKQLPANAVKVTVAADNVQKFAHYPFIYNVGGTLYLLWSSSKSDVDAMGQDVKIASSSDSGLTWSKPAVVFPPSLLPNQTDFEDSKYWCDRGIPQRAWQPLTIAFLPSSDEGSIKAWAVAQSSDNICPGSYQSAGRIARQLDASGSDVFKGDPCWIETNEYTGSHGYAETVYGTVYGMKVCDNKDEINAAINKPDNLGPVATDLFNSPIIASDGQHNVSYPTKAVWVGEYNDGYWQRFWSDVSVRNTTGSAWVEYSTDKDGANWFPATTNGGAIDETNIYQEAEKAHYGAFDSQEQLRYYVSNGGMNDKLDQIILTVATSRGADPAFNNIGIVRGGDADSVVDAGSRPAIHSGLPGFYWPSAAEVGDKLAVAYSENRHTIWVSIIQLADLP</sequence>
<evidence type="ECO:0000313" key="3">
    <source>
        <dbReference type="Proteomes" id="UP000825890"/>
    </source>
</evidence>
<dbReference type="GeneID" id="68294532"/>